<comment type="caution">
    <text evidence="1">The sequence shown here is derived from an EMBL/GenBank/DDBJ whole genome shotgun (WGS) entry which is preliminary data.</text>
</comment>
<dbReference type="Proteomes" id="UP000294335">
    <property type="component" value="Unassembled WGS sequence"/>
</dbReference>
<gene>
    <name evidence="1" type="ORF">JV551A3_V1_1720050</name>
</gene>
<evidence type="ECO:0000313" key="2">
    <source>
        <dbReference type="Proteomes" id="UP000294335"/>
    </source>
</evidence>
<keyword evidence="2" id="KW-1185">Reference proteome</keyword>
<sequence>MIVRVVDRNASTGNQRVTHYVTYDTLLRVTHGVTLGSSPKWTRRATHDHQFSTQGTAYFS</sequence>
<organism evidence="1 2">
    <name type="scientific">Pseudomonas inefficax</name>
    <dbReference type="NCBI Taxonomy" id="2078786"/>
    <lineage>
        <taxon>Bacteria</taxon>
        <taxon>Pseudomonadati</taxon>
        <taxon>Pseudomonadota</taxon>
        <taxon>Gammaproteobacteria</taxon>
        <taxon>Pseudomonadales</taxon>
        <taxon>Pseudomonadaceae</taxon>
        <taxon>Pseudomonas</taxon>
    </lineage>
</organism>
<protein>
    <submittedName>
        <fullName evidence="1">Uncharacterized protein</fullName>
    </submittedName>
</protein>
<name>A0AAQ1P9N3_9PSED</name>
<dbReference type="AlphaFoldDB" id="A0AAQ1P9N3"/>
<accession>A0AAQ1P9N3</accession>
<proteinExistence type="predicted"/>
<evidence type="ECO:0000313" key="1">
    <source>
        <dbReference type="EMBL" id="SPO62424.1"/>
    </source>
</evidence>
<dbReference type="EMBL" id="OPYN01000172">
    <property type="protein sequence ID" value="SPO62424.1"/>
    <property type="molecule type" value="Genomic_DNA"/>
</dbReference>
<reference evidence="1 2" key="1">
    <citation type="submission" date="2018-02" db="EMBL/GenBank/DDBJ databases">
        <authorList>
            <person name="Dubost A."/>
        </authorList>
    </citation>
    <scope>NUCLEOTIDE SEQUENCE [LARGE SCALE GENOMIC DNA]</scope>
    <source>
        <strain evidence="2">JV551A3</strain>
    </source>
</reference>